<dbReference type="AlphaFoldDB" id="A0A6I4VXB6"/>
<feature type="transmembrane region" description="Helical" evidence="10">
    <location>
        <begin position="33"/>
        <end position="53"/>
    </location>
</feature>
<keyword evidence="12" id="KW-1185">Reference proteome</keyword>
<comment type="catalytic activity">
    <reaction evidence="8">
        <text>fluoride(in) = fluoride(out)</text>
        <dbReference type="Rhea" id="RHEA:76159"/>
        <dbReference type="ChEBI" id="CHEBI:17051"/>
    </reaction>
    <physiologicalReaction direction="left-to-right" evidence="8">
        <dbReference type="Rhea" id="RHEA:76160"/>
    </physiologicalReaction>
</comment>
<evidence type="ECO:0000256" key="9">
    <source>
        <dbReference type="ARBA" id="ARBA00049940"/>
    </source>
</evidence>
<dbReference type="RefSeq" id="WP_160800433.1">
    <property type="nucleotide sequence ID" value="NZ_WUUL01000002.1"/>
</dbReference>
<evidence type="ECO:0000256" key="10">
    <source>
        <dbReference type="HAMAP-Rule" id="MF_00454"/>
    </source>
</evidence>
<dbReference type="GO" id="GO:0062054">
    <property type="term" value="F:fluoride channel activity"/>
    <property type="evidence" value="ECO:0007669"/>
    <property type="project" value="UniProtKB-UniRule"/>
</dbReference>
<comment type="function">
    <text evidence="9 10">Fluoride-specific ion channel. Important for reducing fluoride concentration in the cell, thus reducing its toxicity.</text>
</comment>
<dbReference type="Proteomes" id="UP000430692">
    <property type="component" value="Unassembled WGS sequence"/>
</dbReference>
<evidence type="ECO:0000256" key="1">
    <source>
        <dbReference type="ARBA" id="ARBA00004651"/>
    </source>
</evidence>
<feature type="transmembrane region" description="Helical" evidence="10">
    <location>
        <begin position="65"/>
        <end position="86"/>
    </location>
</feature>
<comment type="subcellular location">
    <subcellularLocation>
        <location evidence="1 10">Cell membrane</location>
        <topology evidence="1 10">Multi-pass membrane protein</topology>
    </subcellularLocation>
</comment>
<evidence type="ECO:0000256" key="4">
    <source>
        <dbReference type="ARBA" id="ARBA00022989"/>
    </source>
</evidence>
<keyword evidence="3 10" id="KW-0812">Transmembrane</keyword>
<keyword evidence="6 10" id="KW-0407">Ion channel</keyword>
<accession>A0A6I4VXB6</accession>
<evidence type="ECO:0000256" key="7">
    <source>
        <dbReference type="ARBA" id="ARBA00035120"/>
    </source>
</evidence>
<evidence type="ECO:0000313" key="12">
    <source>
        <dbReference type="Proteomes" id="UP000430692"/>
    </source>
</evidence>
<sequence>MSLIYTFIGIAGAIGALLRYGIGLIIPSTSYMGFPVHTLCINLLGCFFLSWFFTWVAEHDYFPNWFIPAITTGFIGSFTTFSTFNIEIIQLVEKNKISFAVTYLFLSMGGGYISCLTGYHLAKKRGK</sequence>
<dbReference type="NCBIfam" id="TIGR00494">
    <property type="entry name" value="crcB"/>
    <property type="match status" value="1"/>
</dbReference>
<dbReference type="Pfam" id="PF02537">
    <property type="entry name" value="CRCB"/>
    <property type="match status" value="1"/>
</dbReference>
<comment type="caution">
    <text evidence="11">The sequence shown here is derived from an EMBL/GenBank/DDBJ whole genome shotgun (WGS) entry which is preliminary data.</text>
</comment>
<organism evidence="11 12">
    <name type="scientific">Shimazuella alba</name>
    <dbReference type="NCBI Taxonomy" id="2690964"/>
    <lineage>
        <taxon>Bacteria</taxon>
        <taxon>Bacillati</taxon>
        <taxon>Bacillota</taxon>
        <taxon>Bacilli</taxon>
        <taxon>Bacillales</taxon>
        <taxon>Thermoactinomycetaceae</taxon>
        <taxon>Shimazuella</taxon>
    </lineage>
</organism>
<dbReference type="PANTHER" id="PTHR28259">
    <property type="entry name" value="FLUORIDE EXPORT PROTEIN 1-RELATED"/>
    <property type="match status" value="1"/>
</dbReference>
<keyword evidence="4 10" id="KW-1133">Transmembrane helix</keyword>
<feature type="binding site" evidence="10">
    <location>
        <position position="76"/>
    </location>
    <ligand>
        <name>Na(+)</name>
        <dbReference type="ChEBI" id="CHEBI:29101"/>
        <note>structural</note>
    </ligand>
</feature>
<keyword evidence="2 10" id="KW-1003">Cell membrane</keyword>
<dbReference type="HAMAP" id="MF_00454">
    <property type="entry name" value="FluC"/>
    <property type="match status" value="1"/>
</dbReference>
<evidence type="ECO:0000256" key="2">
    <source>
        <dbReference type="ARBA" id="ARBA00022475"/>
    </source>
</evidence>
<keyword evidence="10" id="KW-0406">Ion transport</keyword>
<dbReference type="EMBL" id="WUUL01000002">
    <property type="protein sequence ID" value="MXQ53104.1"/>
    <property type="molecule type" value="Genomic_DNA"/>
</dbReference>
<evidence type="ECO:0000256" key="8">
    <source>
        <dbReference type="ARBA" id="ARBA00035585"/>
    </source>
</evidence>
<keyword evidence="10" id="KW-0813">Transport</keyword>
<comment type="activity regulation">
    <text evidence="10">Na(+) is not transported, but it plays an essential structural role and its presence is essential for fluoride channel function.</text>
</comment>
<evidence type="ECO:0000313" key="11">
    <source>
        <dbReference type="EMBL" id="MXQ53104.1"/>
    </source>
</evidence>
<protein>
    <recommendedName>
        <fullName evidence="10">Fluoride-specific ion channel FluC</fullName>
    </recommendedName>
</protein>
<proteinExistence type="inferred from homology"/>
<gene>
    <name evidence="10 11" type="primary">crcB</name>
    <name evidence="10" type="synonym">fluC</name>
    <name evidence="11" type="ORF">GSM42_05030</name>
</gene>
<feature type="transmembrane region" description="Helical" evidence="10">
    <location>
        <begin position="98"/>
        <end position="122"/>
    </location>
</feature>
<reference evidence="11 12" key="1">
    <citation type="submission" date="2019-12" db="EMBL/GenBank/DDBJ databases">
        <title>Whole-genome analyses of novel actinobacteria.</title>
        <authorList>
            <person name="Sahin N."/>
            <person name="Saygin H."/>
        </authorList>
    </citation>
    <scope>NUCLEOTIDE SEQUENCE [LARGE SCALE GENOMIC DNA]</scope>
    <source>
        <strain evidence="11 12">KC615</strain>
    </source>
</reference>
<evidence type="ECO:0000256" key="5">
    <source>
        <dbReference type="ARBA" id="ARBA00023136"/>
    </source>
</evidence>
<dbReference type="InterPro" id="IPR003691">
    <property type="entry name" value="FluC"/>
</dbReference>
<feature type="transmembrane region" description="Helical" evidence="10">
    <location>
        <begin position="6"/>
        <end position="26"/>
    </location>
</feature>
<dbReference type="GO" id="GO:0005886">
    <property type="term" value="C:plasma membrane"/>
    <property type="evidence" value="ECO:0007669"/>
    <property type="project" value="UniProtKB-SubCell"/>
</dbReference>
<dbReference type="GO" id="GO:0140114">
    <property type="term" value="P:cellular detoxification of fluoride"/>
    <property type="evidence" value="ECO:0007669"/>
    <property type="project" value="UniProtKB-UniRule"/>
</dbReference>
<keyword evidence="10" id="KW-0479">Metal-binding</keyword>
<dbReference type="PANTHER" id="PTHR28259:SF1">
    <property type="entry name" value="FLUORIDE EXPORT PROTEIN 1-RELATED"/>
    <property type="match status" value="1"/>
</dbReference>
<name>A0A6I4VXB6_9BACL</name>
<keyword evidence="10" id="KW-0915">Sodium</keyword>
<dbReference type="GO" id="GO:0046872">
    <property type="term" value="F:metal ion binding"/>
    <property type="evidence" value="ECO:0007669"/>
    <property type="project" value="UniProtKB-KW"/>
</dbReference>
<evidence type="ECO:0000256" key="3">
    <source>
        <dbReference type="ARBA" id="ARBA00022692"/>
    </source>
</evidence>
<feature type="binding site" evidence="10">
    <location>
        <position position="79"/>
    </location>
    <ligand>
        <name>Na(+)</name>
        <dbReference type="ChEBI" id="CHEBI:29101"/>
        <note>structural</note>
    </ligand>
</feature>
<evidence type="ECO:0000256" key="6">
    <source>
        <dbReference type="ARBA" id="ARBA00023303"/>
    </source>
</evidence>
<comment type="similarity">
    <text evidence="7 10">Belongs to the fluoride channel Fluc/FEX (TC 1.A.43) family.</text>
</comment>
<keyword evidence="5 10" id="KW-0472">Membrane</keyword>